<proteinExistence type="predicted"/>
<reference evidence="1" key="1">
    <citation type="journal article" date="2023" name="Nat. Commun.">
        <title>Diploid and tetraploid genomes of Acorus and the evolution of monocots.</title>
        <authorList>
            <person name="Ma L."/>
            <person name="Liu K.W."/>
            <person name="Li Z."/>
            <person name="Hsiao Y.Y."/>
            <person name="Qi Y."/>
            <person name="Fu T."/>
            <person name="Tang G.D."/>
            <person name="Zhang D."/>
            <person name="Sun W.H."/>
            <person name="Liu D.K."/>
            <person name="Li Y."/>
            <person name="Chen G.Z."/>
            <person name="Liu X.D."/>
            <person name="Liao X.Y."/>
            <person name="Jiang Y.T."/>
            <person name="Yu X."/>
            <person name="Hao Y."/>
            <person name="Huang J."/>
            <person name="Zhao X.W."/>
            <person name="Ke S."/>
            <person name="Chen Y.Y."/>
            <person name="Wu W.L."/>
            <person name="Hsu J.L."/>
            <person name="Lin Y.F."/>
            <person name="Huang M.D."/>
            <person name="Li C.Y."/>
            <person name="Huang L."/>
            <person name="Wang Z.W."/>
            <person name="Zhao X."/>
            <person name="Zhong W.Y."/>
            <person name="Peng D.H."/>
            <person name="Ahmad S."/>
            <person name="Lan S."/>
            <person name="Zhang J.S."/>
            <person name="Tsai W.C."/>
            <person name="Van de Peer Y."/>
            <person name="Liu Z.J."/>
        </authorList>
    </citation>
    <scope>NUCLEOTIDE SEQUENCE</scope>
    <source>
        <strain evidence="1">CP</strain>
    </source>
</reference>
<sequence length="86" mass="9990">MVTTTTTRRRQGWPLWASSAGVVEEQFGYMVGGFGWGVRRMVEDGEEMRRVAHVQAEAFHSPVGLFNDFFFQFFEPRKDFPINKVE</sequence>
<keyword evidence="2" id="KW-1185">Reference proteome</keyword>
<organism evidence="1 2">
    <name type="scientific">Acorus calamus</name>
    <name type="common">Sweet flag</name>
    <dbReference type="NCBI Taxonomy" id="4465"/>
    <lineage>
        <taxon>Eukaryota</taxon>
        <taxon>Viridiplantae</taxon>
        <taxon>Streptophyta</taxon>
        <taxon>Embryophyta</taxon>
        <taxon>Tracheophyta</taxon>
        <taxon>Spermatophyta</taxon>
        <taxon>Magnoliopsida</taxon>
        <taxon>Liliopsida</taxon>
        <taxon>Acoraceae</taxon>
        <taxon>Acorus</taxon>
    </lineage>
</organism>
<dbReference type="EMBL" id="JAUJYO010000002">
    <property type="protein sequence ID" value="KAK1323720.1"/>
    <property type="molecule type" value="Genomic_DNA"/>
</dbReference>
<name>A0AAV9FD01_ACOCL</name>
<comment type="caution">
    <text evidence="1">The sequence shown here is derived from an EMBL/GenBank/DDBJ whole genome shotgun (WGS) entry which is preliminary data.</text>
</comment>
<evidence type="ECO:0000313" key="2">
    <source>
        <dbReference type="Proteomes" id="UP001180020"/>
    </source>
</evidence>
<protein>
    <submittedName>
        <fullName evidence="1">Uncharacterized protein</fullName>
    </submittedName>
</protein>
<gene>
    <name evidence="1" type="ORF">QJS10_CPA02g00772</name>
</gene>
<dbReference type="AlphaFoldDB" id="A0AAV9FD01"/>
<dbReference type="Proteomes" id="UP001180020">
    <property type="component" value="Unassembled WGS sequence"/>
</dbReference>
<evidence type="ECO:0000313" key="1">
    <source>
        <dbReference type="EMBL" id="KAK1323720.1"/>
    </source>
</evidence>
<reference evidence="1" key="2">
    <citation type="submission" date="2023-06" db="EMBL/GenBank/DDBJ databases">
        <authorList>
            <person name="Ma L."/>
            <person name="Liu K.-W."/>
            <person name="Li Z."/>
            <person name="Hsiao Y.-Y."/>
            <person name="Qi Y."/>
            <person name="Fu T."/>
            <person name="Tang G."/>
            <person name="Zhang D."/>
            <person name="Sun W.-H."/>
            <person name="Liu D.-K."/>
            <person name="Li Y."/>
            <person name="Chen G.-Z."/>
            <person name="Liu X.-D."/>
            <person name="Liao X.-Y."/>
            <person name="Jiang Y.-T."/>
            <person name="Yu X."/>
            <person name="Hao Y."/>
            <person name="Huang J."/>
            <person name="Zhao X.-W."/>
            <person name="Ke S."/>
            <person name="Chen Y.-Y."/>
            <person name="Wu W.-L."/>
            <person name="Hsu J.-L."/>
            <person name="Lin Y.-F."/>
            <person name="Huang M.-D."/>
            <person name="Li C.-Y."/>
            <person name="Huang L."/>
            <person name="Wang Z.-W."/>
            <person name="Zhao X."/>
            <person name="Zhong W.-Y."/>
            <person name="Peng D.-H."/>
            <person name="Ahmad S."/>
            <person name="Lan S."/>
            <person name="Zhang J.-S."/>
            <person name="Tsai W.-C."/>
            <person name="Van De Peer Y."/>
            <person name="Liu Z.-J."/>
        </authorList>
    </citation>
    <scope>NUCLEOTIDE SEQUENCE</scope>
    <source>
        <strain evidence="1">CP</strain>
        <tissue evidence="1">Leaves</tissue>
    </source>
</reference>
<accession>A0AAV9FD01</accession>